<accession>A0A1F6M7R4</accession>
<evidence type="ECO:0000313" key="4">
    <source>
        <dbReference type="EMBL" id="OGH67674.1"/>
    </source>
</evidence>
<gene>
    <name evidence="4" type="ORF">A3C15_02605</name>
</gene>
<dbReference type="EMBL" id="MFQD01000038">
    <property type="protein sequence ID" value="OGH67674.1"/>
    <property type="molecule type" value="Genomic_DNA"/>
</dbReference>
<dbReference type="InterPro" id="IPR046348">
    <property type="entry name" value="SIS_dom_sf"/>
</dbReference>
<name>A0A1F6M7R4_9BACT</name>
<dbReference type="GO" id="GO:0005975">
    <property type="term" value="P:carbohydrate metabolic process"/>
    <property type="evidence" value="ECO:0007669"/>
    <property type="project" value="InterPro"/>
</dbReference>
<evidence type="ECO:0000313" key="5">
    <source>
        <dbReference type="Proteomes" id="UP000176532"/>
    </source>
</evidence>
<dbReference type="Gene3D" id="3.40.50.10490">
    <property type="entry name" value="Glucose-6-phosphate isomerase like protein, domain 1"/>
    <property type="match status" value="2"/>
</dbReference>
<evidence type="ECO:0000256" key="2">
    <source>
        <dbReference type="ARBA" id="ARBA00023235"/>
    </source>
</evidence>
<dbReference type="GO" id="GO:0004476">
    <property type="term" value="F:mannose-6-phosphate isomerase activity"/>
    <property type="evidence" value="ECO:0007669"/>
    <property type="project" value="InterPro"/>
</dbReference>
<keyword evidence="2" id="KW-0413">Isomerase</keyword>
<dbReference type="GO" id="GO:1901135">
    <property type="term" value="P:carbohydrate derivative metabolic process"/>
    <property type="evidence" value="ECO:0007669"/>
    <property type="project" value="InterPro"/>
</dbReference>
<comment type="similarity">
    <text evidence="1">Belongs to the PGI/PMI family.</text>
</comment>
<dbReference type="GO" id="GO:0097367">
    <property type="term" value="F:carbohydrate derivative binding"/>
    <property type="evidence" value="ECO:0007669"/>
    <property type="project" value="InterPro"/>
</dbReference>
<dbReference type="PROSITE" id="PS51464">
    <property type="entry name" value="SIS"/>
    <property type="match status" value="1"/>
</dbReference>
<feature type="domain" description="SIS" evidence="3">
    <location>
        <begin position="21"/>
        <end position="158"/>
    </location>
</feature>
<dbReference type="STRING" id="1798682.A3C15_02605"/>
<sequence length="324" mass="35787">MMIEALKSFAMQLSFEPQIINAEKLIRDQQLVVCGMGGSHLSADTYALLSPLNIRAIHSDYGLPDLVDEVARRCTYVMSSYSGNTEEILESYDAARTRGFAMCAMAVGGKLIERASADGIPYIQFPNLGLQPRAALGFGCVALAHFAADAAAILELKKLSTALAWESHDAAGTQLAAQLHGKTPIIYATRRNAAIAQNWKIKCNENAKIPAFWNIIPELNHNEMTGFDAVDATRALSQQFFVILLRDDDDHPNNLRRMDATQKMYEARGIGVITVAMTGTTRAEKIFNSLMRADWSSVRLGERYGVETEQVPMVEEFKKLIAPR</sequence>
<dbReference type="Proteomes" id="UP000176532">
    <property type="component" value="Unassembled WGS sequence"/>
</dbReference>
<evidence type="ECO:0000259" key="3">
    <source>
        <dbReference type="PROSITE" id="PS51464"/>
    </source>
</evidence>
<dbReference type="InterPro" id="IPR001347">
    <property type="entry name" value="SIS_dom"/>
</dbReference>
<organism evidence="4 5">
    <name type="scientific">Candidatus Magasanikbacteria bacterium RIFCSPHIGHO2_02_FULL_50_9b</name>
    <dbReference type="NCBI Taxonomy" id="1798682"/>
    <lineage>
        <taxon>Bacteria</taxon>
        <taxon>Candidatus Magasanikiibacteriota</taxon>
    </lineage>
</organism>
<dbReference type="CDD" id="cd05637">
    <property type="entry name" value="SIS_PGI_PMI_2"/>
    <property type="match status" value="1"/>
</dbReference>
<dbReference type="SUPFAM" id="SSF53697">
    <property type="entry name" value="SIS domain"/>
    <property type="match status" value="1"/>
</dbReference>
<evidence type="ECO:0000256" key="1">
    <source>
        <dbReference type="ARBA" id="ARBA00010523"/>
    </source>
</evidence>
<protein>
    <recommendedName>
        <fullName evidence="3">SIS domain-containing protein</fullName>
    </recommendedName>
</protein>
<dbReference type="InterPro" id="IPR019490">
    <property type="entry name" value="Glu6P/Mann6P_isomerase_C"/>
</dbReference>
<comment type="caution">
    <text evidence="4">The sequence shown here is derived from an EMBL/GenBank/DDBJ whole genome shotgun (WGS) entry which is preliminary data.</text>
</comment>
<dbReference type="AlphaFoldDB" id="A0A1F6M7R4"/>
<dbReference type="Pfam" id="PF10432">
    <property type="entry name" value="bact-PGI_C"/>
    <property type="match status" value="1"/>
</dbReference>
<reference evidence="4 5" key="1">
    <citation type="journal article" date="2016" name="Nat. Commun.">
        <title>Thousands of microbial genomes shed light on interconnected biogeochemical processes in an aquifer system.</title>
        <authorList>
            <person name="Anantharaman K."/>
            <person name="Brown C.T."/>
            <person name="Hug L.A."/>
            <person name="Sharon I."/>
            <person name="Castelle C.J."/>
            <person name="Probst A.J."/>
            <person name="Thomas B.C."/>
            <person name="Singh A."/>
            <person name="Wilkins M.J."/>
            <person name="Karaoz U."/>
            <person name="Brodie E.L."/>
            <person name="Williams K.H."/>
            <person name="Hubbard S.S."/>
            <person name="Banfield J.F."/>
        </authorList>
    </citation>
    <scope>NUCLEOTIDE SEQUENCE [LARGE SCALE GENOMIC DNA]</scope>
</reference>
<dbReference type="GO" id="GO:0004347">
    <property type="term" value="F:glucose-6-phosphate isomerase activity"/>
    <property type="evidence" value="ECO:0007669"/>
    <property type="project" value="InterPro"/>
</dbReference>
<proteinExistence type="inferred from homology"/>